<comment type="caution">
    <text evidence="2">The sequence shown here is derived from an EMBL/GenBank/DDBJ whole genome shotgun (WGS) entry which is preliminary data.</text>
</comment>
<dbReference type="EMBL" id="BGZK01000568">
    <property type="protein sequence ID" value="GBP50588.1"/>
    <property type="molecule type" value="Genomic_DNA"/>
</dbReference>
<dbReference type="Proteomes" id="UP000299102">
    <property type="component" value="Unassembled WGS sequence"/>
</dbReference>
<organism evidence="2 3">
    <name type="scientific">Eumeta variegata</name>
    <name type="common">Bagworm moth</name>
    <name type="synonym">Eumeta japonica</name>
    <dbReference type="NCBI Taxonomy" id="151549"/>
    <lineage>
        <taxon>Eukaryota</taxon>
        <taxon>Metazoa</taxon>
        <taxon>Ecdysozoa</taxon>
        <taxon>Arthropoda</taxon>
        <taxon>Hexapoda</taxon>
        <taxon>Insecta</taxon>
        <taxon>Pterygota</taxon>
        <taxon>Neoptera</taxon>
        <taxon>Endopterygota</taxon>
        <taxon>Lepidoptera</taxon>
        <taxon>Glossata</taxon>
        <taxon>Ditrysia</taxon>
        <taxon>Tineoidea</taxon>
        <taxon>Psychidae</taxon>
        <taxon>Oiketicinae</taxon>
        <taxon>Eumeta</taxon>
    </lineage>
</organism>
<evidence type="ECO:0000313" key="2">
    <source>
        <dbReference type="EMBL" id="GBP50588.1"/>
    </source>
</evidence>
<keyword evidence="1" id="KW-0472">Membrane</keyword>
<evidence type="ECO:0000313" key="3">
    <source>
        <dbReference type="Proteomes" id="UP000299102"/>
    </source>
</evidence>
<keyword evidence="1" id="KW-1133">Transmembrane helix</keyword>
<dbReference type="AlphaFoldDB" id="A0A4C1WGS6"/>
<sequence>MRHEKRHTRVRSVCVCVCCAARAGWLRLIEGRRSNHLRGSYLIEMVSARTALCYDLFIVPLLRGTIQTNGRSRRERRAGARALGVFGVCIVFASMRMRVVFPRRRIVASAPRRGNLRICPPLSHALELHDSHNVLGRLGYKRDAGAGGATQLAGAGARPVDLSPTARR</sequence>
<name>A0A4C1WGS6_EUMVA</name>
<reference evidence="2 3" key="1">
    <citation type="journal article" date="2019" name="Commun. Biol.">
        <title>The bagworm genome reveals a unique fibroin gene that provides high tensile strength.</title>
        <authorList>
            <person name="Kono N."/>
            <person name="Nakamura H."/>
            <person name="Ohtoshi R."/>
            <person name="Tomita M."/>
            <person name="Numata K."/>
            <person name="Arakawa K."/>
        </authorList>
    </citation>
    <scope>NUCLEOTIDE SEQUENCE [LARGE SCALE GENOMIC DNA]</scope>
</reference>
<accession>A0A4C1WGS6</accession>
<gene>
    <name evidence="2" type="ORF">EVAR_29347_1</name>
</gene>
<evidence type="ECO:0000256" key="1">
    <source>
        <dbReference type="SAM" id="Phobius"/>
    </source>
</evidence>
<proteinExistence type="predicted"/>
<protein>
    <submittedName>
        <fullName evidence="2">Uncharacterized protein</fullName>
    </submittedName>
</protein>
<keyword evidence="1" id="KW-0812">Transmembrane</keyword>
<feature type="transmembrane region" description="Helical" evidence="1">
    <location>
        <begin position="82"/>
        <end position="101"/>
    </location>
</feature>
<keyword evidence="3" id="KW-1185">Reference proteome</keyword>